<feature type="region of interest" description="Disordered" evidence="1">
    <location>
        <begin position="56"/>
        <end position="91"/>
    </location>
</feature>
<proteinExistence type="predicted"/>
<feature type="compositionally biased region" description="Low complexity" evidence="1">
    <location>
        <begin position="23"/>
        <end position="36"/>
    </location>
</feature>
<gene>
    <name evidence="2" type="ORF">PSON_ATCC_30995.1.T0230041</name>
</gene>
<organism evidence="2 3">
    <name type="scientific">Paramecium sonneborni</name>
    <dbReference type="NCBI Taxonomy" id="65129"/>
    <lineage>
        <taxon>Eukaryota</taxon>
        <taxon>Sar</taxon>
        <taxon>Alveolata</taxon>
        <taxon>Ciliophora</taxon>
        <taxon>Intramacronucleata</taxon>
        <taxon>Oligohymenophorea</taxon>
        <taxon>Peniculida</taxon>
        <taxon>Parameciidae</taxon>
        <taxon>Paramecium</taxon>
    </lineage>
</organism>
<sequence>MSNETGVQKKKHKYIDSEEEEQQQQQQQPVQQQQQQSPIAQTITVDYKTWKFLFEPDSSEQQEEKKPKKIPNPQITKQKQPEQRVKQIKSNPDTDDLRYEILCRWWYCFDQWPPSDFDYEEALSKYKLRKVDLSVFKRESEINEIGFRKVYEVNGYKGVFRTSAGDTLDLRPRDGCPSYEQISKINSKNLPKILIKGLKAQLEDLIKYEPNNKLLKKSIENQLEQIQKQYRKQMDSQF</sequence>
<dbReference type="AlphaFoldDB" id="A0A8S1LQ02"/>
<evidence type="ECO:0000313" key="2">
    <source>
        <dbReference type="EMBL" id="CAD8067453.1"/>
    </source>
</evidence>
<feature type="region of interest" description="Disordered" evidence="1">
    <location>
        <begin position="1"/>
        <end position="39"/>
    </location>
</feature>
<protein>
    <submittedName>
        <fullName evidence="2">Uncharacterized protein</fullName>
    </submittedName>
</protein>
<comment type="caution">
    <text evidence="2">The sequence shown here is derived from an EMBL/GenBank/DDBJ whole genome shotgun (WGS) entry which is preliminary data.</text>
</comment>
<evidence type="ECO:0000256" key="1">
    <source>
        <dbReference type="SAM" id="MobiDB-lite"/>
    </source>
</evidence>
<keyword evidence="3" id="KW-1185">Reference proteome</keyword>
<dbReference type="Proteomes" id="UP000692954">
    <property type="component" value="Unassembled WGS sequence"/>
</dbReference>
<accession>A0A8S1LQ02</accession>
<reference evidence="2" key="1">
    <citation type="submission" date="2021-01" db="EMBL/GenBank/DDBJ databases">
        <authorList>
            <consortium name="Genoscope - CEA"/>
            <person name="William W."/>
        </authorList>
    </citation>
    <scope>NUCLEOTIDE SEQUENCE</scope>
</reference>
<dbReference type="EMBL" id="CAJJDN010000023">
    <property type="protein sequence ID" value="CAD8067453.1"/>
    <property type="molecule type" value="Genomic_DNA"/>
</dbReference>
<dbReference type="OrthoDB" id="313312at2759"/>
<evidence type="ECO:0000313" key="3">
    <source>
        <dbReference type="Proteomes" id="UP000692954"/>
    </source>
</evidence>
<name>A0A8S1LQ02_9CILI</name>